<protein>
    <submittedName>
        <fullName evidence="1">Uncharacterized protein</fullName>
    </submittedName>
</protein>
<name>A0A0C3KZ32_9AGAM</name>
<keyword evidence="2" id="KW-1185">Reference proteome</keyword>
<evidence type="ECO:0000313" key="2">
    <source>
        <dbReference type="Proteomes" id="UP000054248"/>
    </source>
</evidence>
<proteinExistence type="predicted"/>
<dbReference type="HOGENOM" id="CLU_1300498_0_0_1"/>
<evidence type="ECO:0000313" key="1">
    <source>
        <dbReference type="EMBL" id="KIO26643.1"/>
    </source>
</evidence>
<accession>A0A0C3KZ32</accession>
<reference evidence="2" key="2">
    <citation type="submission" date="2015-01" db="EMBL/GenBank/DDBJ databases">
        <title>Evolutionary Origins and Diversification of the Mycorrhizal Mutualists.</title>
        <authorList>
            <consortium name="DOE Joint Genome Institute"/>
            <consortium name="Mycorrhizal Genomics Consortium"/>
            <person name="Kohler A."/>
            <person name="Kuo A."/>
            <person name="Nagy L.G."/>
            <person name="Floudas D."/>
            <person name="Copeland A."/>
            <person name="Barry K.W."/>
            <person name="Cichocki N."/>
            <person name="Veneault-Fourrey C."/>
            <person name="LaButti K."/>
            <person name="Lindquist E.A."/>
            <person name="Lipzen A."/>
            <person name="Lundell T."/>
            <person name="Morin E."/>
            <person name="Murat C."/>
            <person name="Riley R."/>
            <person name="Ohm R."/>
            <person name="Sun H."/>
            <person name="Tunlid A."/>
            <person name="Henrissat B."/>
            <person name="Grigoriev I.V."/>
            <person name="Hibbett D.S."/>
            <person name="Martin F."/>
        </authorList>
    </citation>
    <scope>NUCLEOTIDE SEQUENCE [LARGE SCALE GENOMIC DNA]</scope>
    <source>
        <strain evidence="2">MUT 4182</strain>
    </source>
</reference>
<dbReference type="AlphaFoldDB" id="A0A0C3KZ32"/>
<sequence length="212" mass="23704">MHSLAMLGIPKWCTPSHQVFPPPGAFGNPSIQLASLIHLTLDDILIPFLATIDAPRLEKLEIDCELSDASSARLLLEGLHHQLPTLARLTTDAQNFKFGLSSYASYQIVIGGLDLALFMWDLRPNVLEKTLDWICNHLGRSVNDLPAHLEVADWEPAIPSRLKWLTRHLTVTKLKLHSDPRYGTALDPIIPFLSRPTTSTPVTRPSFYLKSK</sequence>
<dbReference type="Proteomes" id="UP000054248">
    <property type="component" value="Unassembled WGS sequence"/>
</dbReference>
<organism evidence="1 2">
    <name type="scientific">Tulasnella calospora MUT 4182</name>
    <dbReference type="NCBI Taxonomy" id="1051891"/>
    <lineage>
        <taxon>Eukaryota</taxon>
        <taxon>Fungi</taxon>
        <taxon>Dikarya</taxon>
        <taxon>Basidiomycota</taxon>
        <taxon>Agaricomycotina</taxon>
        <taxon>Agaricomycetes</taxon>
        <taxon>Cantharellales</taxon>
        <taxon>Tulasnellaceae</taxon>
        <taxon>Tulasnella</taxon>
    </lineage>
</organism>
<reference evidence="1 2" key="1">
    <citation type="submission" date="2014-04" db="EMBL/GenBank/DDBJ databases">
        <authorList>
            <consortium name="DOE Joint Genome Institute"/>
            <person name="Kuo A."/>
            <person name="Girlanda M."/>
            <person name="Perotto S."/>
            <person name="Kohler A."/>
            <person name="Nagy L.G."/>
            <person name="Floudas D."/>
            <person name="Copeland A."/>
            <person name="Barry K.W."/>
            <person name="Cichocki N."/>
            <person name="Veneault-Fourrey C."/>
            <person name="LaButti K."/>
            <person name="Lindquist E.A."/>
            <person name="Lipzen A."/>
            <person name="Lundell T."/>
            <person name="Morin E."/>
            <person name="Murat C."/>
            <person name="Sun H."/>
            <person name="Tunlid A."/>
            <person name="Henrissat B."/>
            <person name="Grigoriev I.V."/>
            <person name="Hibbett D.S."/>
            <person name="Martin F."/>
            <person name="Nordberg H.P."/>
            <person name="Cantor M.N."/>
            <person name="Hua S.X."/>
        </authorList>
    </citation>
    <scope>NUCLEOTIDE SEQUENCE [LARGE SCALE GENOMIC DNA]</scope>
    <source>
        <strain evidence="1 2">MUT 4182</strain>
    </source>
</reference>
<dbReference type="EMBL" id="KN823021">
    <property type="protein sequence ID" value="KIO26643.1"/>
    <property type="molecule type" value="Genomic_DNA"/>
</dbReference>
<gene>
    <name evidence="1" type="ORF">M407DRAFT_24087</name>
</gene>